<keyword evidence="1" id="KW-1133">Transmembrane helix</keyword>
<protein>
    <recommendedName>
        <fullName evidence="4">Tetratricopeptide repeat-like domain-containing protein</fullName>
    </recommendedName>
</protein>
<comment type="caution">
    <text evidence="2">The sequence shown here is derived from an EMBL/GenBank/DDBJ whole genome shotgun (WGS) entry which is preliminary data.</text>
</comment>
<gene>
    <name evidence="2" type="ORF">Q2362_03485</name>
</gene>
<feature type="transmembrane region" description="Helical" evidence="1">
    <location>
        <begin position="37"/>
        <end position="57"/>
    </location>
</feature>
<keyword evidence="1" id="KW-0812">Transmembrane</keyword>
<evidence type="ECO:0000256" key="1">
    <source>
        <dbReference type="SAM" id="Phobius"/>
    </source>
</evidence>
<sequence>MANDNLEYIKEGLSTQEQILTQAIAGERFARKHKSKIIAIVVIGILAIIYFSVTHLIEQNNIKANNALFTKLLANPTDTALQNELEKANINLFALFALGQAKENNSTALIDRALNNIKDENLRQILLASKGENVALMGDYETLISGFKELKNAKFDAAKLEFSKIPENSSLKEISKNLEHYQGIKQ</sequence>
<evidence type="ECO:0000313" key="3">
    <source>
        <dbReference type="Proteomes" id="UP001171111"/>
    </source>
</evidence>
<keyword evidence="1" id="KW-0472">Membrane</keyword>
<dbReference type="RefSeq" id="WP_302244000.1">
    <property type="nucleotide sequence ID" value="NZ_JAULJQ010000003.1"/>
</dbReference>
<evidence type="ECO:0008006" key="4">
    <source>
        <dbReference type="Google" id="ProtNLM"/>
    </source>
</evidence>
<proteinExistence type="predicted"/>
<name>A0ABT8T640_9BACT</name>
<keyword evidence="3" id="KW-1185">Reference proteome</keyword>
<reference evidence="2 3" key="1">
    <citation type="submission" date="2023-06" db="EMBL/GenBank/DDBJ databases">
        <title>Campylobacter magnum sp. nov., isolated from cecal contents of domestic pigs (Sus scrofa domesticus).</title>
        <authorList>
            <person name="Papic B."/>
            <person name="Gruntar I."/>
        </authorList>
    </citation>
    <scope>NUCLEOTIDE SEQUENCE [LARGE SCALE GENOMIC DNA]</scope>
    <source>
        <strain evidence="3">34484-21</strain>
    </source>
</reference>
<dbReference type="Proteomes" id="UP001171111">
    <property type="component" value="Unassembled WGS sequence"/>
</dbReference>
<organism evidence="2 3">
    <name type="scientific">Campylobacter magnus</name>
    <dbReference type="NCBI Taxonomy" id="3026462"/>
    <lineage>
        <taxon>Bacteria</taxon>
        <taxon>Pseudomonadati</taxon>
        <taxon>Campylobacterota</taxon>
        <taxon>Epsilonproteobacteria</taxon>
        <taxon>Campylobacterales</taxon>
        <taxon>Campylobacteraceae</taxon>
        <taxon>Campylobacter</taxon>
    </lineage>
</organism>
<accession>A0ABT8T640</accession>
<evidence type="ECO:0000313" key="2">
    <source>
        <dbReference type="EMBL" id="MDO2409162.1"/>
    </source>
</evidence>
<dbReference type="EMBL" id="JAULJQ010000003">
    <property type="protein sequence ID" value="MDO2409162.1"/>
    <property type="molecule type" value="Genomic_DNA"/>
</dbReference>